<keyword evidence="1" id="KW-0812">Transmembrane</keyword>
<gene>
    <name evidence="2" type="ORF">COX05_02440</name>
</gene>
<keyword evidence="1" id="KW-0472">Membrane</keyword>
<accession>A0A2H0BHQ2</accession>
<sequence>MIKRSLVVLGFVVGIFSISTIPVFAQTVEEYFDEAVVRINLDYEIIDQALAFVESDDYDSELAILYDNYSEFETSRGIYEYGLFVFESDLDDSSKEVLELARDASLAMTEGVDLLMTQDETLSEDELVSTWGNGVDRLDAGYEIYTGSLATAINSSIDDYLFERNLYIVGIVVGLLIIIIAQVLLYKTKDEGRKVLQKEIRTGGLWVLGGSLITYVTYEFMSGTYFVVWGPMLWGLYASIKGTFSLVRYKPQTKVDDTLSAVDLVVPDELSTPIQPE</sequence>
<reference evidence="2 3" key="1">
    <citation type="submission" date="2017-09" db="EMBL/GenBank/DDBJ databases">
        <title>Depth-based differentiation of microbial function through sediment-hosted aquifers and enrichment of novel symbionts in the deep terrestrial subsurface.</title>
        <authorList>
            <person name="Probst A.J."/>
            <person name="Ladd B."/>
            <person name="Jarett J.K."/>
            <person name="Geller-Mcgrath D.E."/>
            <person name="Sieber C.M."/>
            <person name="Emerson J.B."/>
            <person name="Anantharaman K."/>
            <person name="Thomas B.C."/>
            <person name="Malmstrom R."/>
            <person name="Stieglmeier M."/>
            <person name="Klingl A."/>
            <person name="Woyke T."/>
            <person name="Ryan C.M."/>
            <person name="Banfield J.F."/>
        </authorList>
    </citation>
    <scope>NUCLEOTIDE SEQUENCE [LARGE SCALE GENOMIC DNA]</scope>
    <source>
        <strain evidence="2">CG22_combo_CG10-13_8_21_14_all_39_12</strain>
    </source>
</reference>
<evidence type="ECO:0000313" key="2">
    <source>
        <dbReference type="EMBL" id="PIP56548.1"/>
    </source>
</evidence>
<feature type="transmembrane region" description="Helical" evidence="1">
    <location>
        <begin position="166"/>
        <end position="188"/>
    </location>
</feature>
<dbReference type="EMBL" id="PCSU01000039">
    <property type="protein sequence ID" value="PIP56548.1"/>
    <property type="molecule type" value="Genomic_DNA"/>
</dbReference>
<evidence type="ECO:0000313" key="3">
    <source>
        <dbReference type="Proteomes" id="UP000228495"/>
    </source>
</evidence>
<keyword evidence="1" id="KW-1133">Transmembrane helix</keyword>
<organism evidence="2 3">
    <name type="scientific">candidate division WWE3 bacterium CG22_combo_CG10-13_8_21_14_all_39_12</name>
    <dbReference type="NCBI Taxonomy" id="1975094"/>
    <lineage>
        <taxon>Bacteria</taxon>
        <taxon>Katanobacteria</taxon>
    </lineage>
</organism>
<name>A0A2H0BHQ2_UNCKA</name>
<dbReference type="Proteomes" id="UP000228495">
    <property type="component" value="Unassembled WGS sequence"/>
</dbReference>
<comment type="caution">
    <text evidence="2">The sequence shown here is derived from an EMBL/GenBank/DDBJ whole genome shotgun (WGS) entry which is preliminary data.</text>
</comment>
<dbReference type="AlphaFoldDB" id="A0A2H0BHQ2"/>
<evidence type="ECO:0000256" key="1">
    <source>
        <dbReference type="SAM" id="Phobius"/>
    </source>
</evidence>
<proteinExistence type="predicted"/>
<protein>
    <submittedName>
        <fullName evidence="2">Uncharacterized protein</fullName>
    </submittedName>
</protein>
<feature type="transmembrane region" description="Helical" evidence="1">
    <location>
        <begin position="200"/>
        <end position="218"/>
    </location>
</feature>